<organism evidence="2 3">
    <name type="scientific">Parelaphostrongylus tenuis</name>
    <name type="common">Meningeal worm</name>
    <dbReference type="NCBI Taxonomy" id="148309"/>
    <lineage>
        <taxon>Eukaryota</taxon>
        <taxon>Metazoa</taxon>
        <taxon>Ecdysozoa</taxon>
        <taxon>Nematoda</taxon>
        <taxon>Chromadorea</taxon>
        <taxon>Rhabditida</taxon>
        <taxon>Rhabditina</taxon>
        <taxon>Rhabditomorpha</taxon>
        <taxon>Strongyloidea</taxon>
        <taxon>Metastrongylidae</taxon>
        <taxon>Parelaphostrongylus</taxon>
    </lineage>
</organism>
<proteinExistence type="predicted"/>
<sequence length="64" mass="7216">MPSCERSPPRTPKSTSSPLAHRSNNSCFKKGTDSSVIYQPMGHPRQSIIDGEIWPPIFKPEHLR</sequence>
<gene>
    <name evidence="2" type="ORF">KIN20_016190</name>
</gene>
<feature type="region of interest" description="Disordered" evidence="1">
    <location>
        <begin position="1"/>
        <end position="32"/>
    </location>
</feature>
<feature type="compositionally biased region" description="Polar residues" evidence="1">
    <location>
        <begin position="22"/>
        <end position="32"/>
    </location>
</feature>
<name>A0AAD5N141_PARTN</name>
<accession>A0AAD5N141</accession>
<dbReference type="Proteomes" id="UP001196413">
    <property type="component" value="Unassembled WGS sequence"/>
</dbReference>
<keyword evidence="3" id="KW-1185">Reference proteome</keyword>
<evidence type="ECO:0000313" key="2">
    <source>
        <dbReference type="EMBL" id="KAJ1357916.1"/>
    </source>
</evidence>
<reference evidence="2" key="1">
    <citation type="submission" date="2021-06" db="EMBL/GenBank/DDBJ databases">
        <title>Parelaphostrongylus tenuis whole genome reference sequence.</title>
        <authorList>
            <person name="Garwood T.J."/>
            <person name="Larsen P.A."/>
            <person name="Fountain-Jones N.M."/>
            <person name="Garbe J.R."/>
            <person name="Macchietto M.G."/>
            <person name="Kania S.A."/>
            <person name="Gerhold R.W."/>
            <person name="Richards J.E."/>
            <person name="Wolf T.M."/>
        </authorList>
    </citation>
    <scope>NUCLEOTIDE SEQUENCE</scope>
    <source>
        <strain evidence="2">MNPRO001-30</strain>
        <tissue evidence="2">Meninges</tissue>
    </source>
</reference>
<protein>
    <submittedName>
        <fullName evidence="2">Uncharacterized protein</fullName>
    </submittedName>
</protein>
<dbReference type="EMBL" id="JAHQIW010003259">
    <property type="protein sequence ID" value="KAJ1357916.1"/>
    <property type="molecule type" value="Genomic_DNA"/>
</dbReference>
<evidence type="ECO:0000313" key="3">
    <source>
        <dbReference type="Proteomes" id="UP001196413"/>
    </source>
</evidence>
<dbReference type="AlphaFoldDB" id="A0AAD5N141"/>
<evidence type="ECO:0000256" key="1">
    <source>
        <dbReference type="SAM" id="MobiDB-lite"/>
    </source>
</evidence>
<comment type="caution">
    <text evidence="2">The sequence shown here is derived from an EMBL/GenBank/DDBJ whole genome shotgun (WGS) entry which is preliminary data.</text>
</comment>